<dbReference type="STRING" id="1144750.SAMN05443431_102456"/>
<keyword evidence="1" id="KW-1133">Transmembrane helix</keyword>
<feature type="transmembrane region" description="Helical" evidence="1">
    <location>
        <begin position="33"/>
        <end position="53"/>
    </location>
</feature>
<evidence type="ECO:0000313" key="2">
    <source>
        <dbReference type="EMBL" id="SFI85090.1"/>
    </source>
</evidence>
<keyword evidence="3" id="KW-1185">Reference proteome</keyword>
<accession>A0A1I3LKM4</accession>
<gene>
    <name evidence="2" type="ORF">SAMN05443431_102456</name>
</gene>
<proteinExistence type="predicted"/>
<dbReference type="Proteomes" id="UP000199559">
    <property type="component" value="Unassembled WGS sequence"/>
</dbReference>
<keyword evidence="1" id="KW-0472">Membrane</keyword>
<dbReference type="RefSeq" id="WP_090838184.1">
    <property type="nucleotide sequence ID" value="NZ_CANKYB010000006.1"/>
</dbReference>
<dbReference type="EMBL" id="FORM01000002">
    <property type="protein sequence ID" value="SFI85090.1"/>
    <property type="molecule type" value="Genomic_DNA"/>
</dbReference>
<reference evidence="3" key="1">
    <citation type="submission" date="2016-10" db="EMBL/GenBank/DDBJ databases">
        <authorList>
            <person name="Varghese N."/>
            <person name="Submissions S."/>
        </authorList>
    </citation>
    <scope>NUCLEOTIDE SEQUENCE [LARGE SCALE GENOMIC DNA]</scope>
    <source>
        <strain evidence="3">DSM 28881</strain>
    </source>
</reference>
<feature type="transmembrane region" description="Helical" evidence="1">
    <location>
        <begin position="5"/>
        <end position="21"/>
    </location>
</feature>
<keyword evidence="1" id="KW-0812">Transmembrane</keyword>
<dbReference type="AlphaFoldDB" id="A0A1I3LKM4"/>
<sequence length="65" mass="7046">MKLFTYITTILAIALIIYNAGKLDFSALFQGESIVAMITILASLCAIALVQILRVSKKIEAKTKG</sequence>
<name>A0A1I3LKM4_9FLAO</name>
<protein>
    <submittedName>
        <fullName evidence="2">Uncharacterized protein</fullName>
    </submittedName>
</protein>
<evidence type="ECO:0000256" key="1">
    <source>
        <dbReference type="SAM" id="Phobius"/>
    </source>
</evidence>
<organism evidence="2 3">
    <name type="scientific">Olleya namhaensis</name>
    <dbReference type="NCBI Taxonomy" id="1144750"/>
    <lineage>
        <taxon>Bacteria</taxon>
        <taxon>Pseudomonadati</taxon>
        <taxon>Bacteroidota</taxon>
        <taxon>Flavobacteriia</taxon>
        <taxon>Flavobacteriales</taxon>
        <taxon>Flavobacteriaceae</taxon>
    </lineage>
</organism>
<evidence type="ECO:0000313" key="3">
    <source>
        <dbReference type="Proteomes" id="UP000199559"/>
    </source>
</evidence>